<protein>
    <submittedName>
        <fullName evidence="9">Glycosyltransferase BC10</fullName>
    </submittedName>
</protein>
<evidence type="ECO:0000256" key="5">
    <source>
        <dbReference type="ARBA" id="ARBA00023180"/>
    </source>
</evidence>
<dbReference type="PANTHER" id="PTHR31042">
    <property type="entry name" value="CORE-2/I-BRANCHING BETA-1,6-N-ACETYLGLUCOSAMINYLTRANSFERASE FAMILY PROTEIN-RELATED"/>
    <property type="match status" value="1"/>
</dbReference>
<evidence type="ECO:0000256" key="7">
    <source>
        <dbReference type="SAM" id="Phobius"/>
    </source>
</evidence>
<keyword evidence="4 7" id="KW-0472">Membrane</keyword>
<evidence type="ECO:0000313" key="8">
    <source>
        <dbReference type="Proteomes" id="UP000813463"/>
    </source>
</evidence>
<evidence type="ECO:0000256" key="1">
    <source>
        <dbReference type="ARBA" id="ARBA00004606"/>
    </source>
</evidence>
<evidence type="ECO:0000313" key="9">
    <source>
        <dbReference type="RefSeq" id="XP_021862682.2"/>
    </source>
</evidence>
<name>A0A9R0J8N5_SPIOL</name>
<comment type="subcellular location">
    <subcellularLocation>
        <location evidence="1">Membrane</location>
        <topology evidence="1">Single-pass type II membrane protein</topology>
    </subcellularLocation>
</comment>
<organism evidence="8 9">
    <name type="scientific">Spinacia oleracea</name>
    <name type="common">Spinach</name>
    <dbReference type="NCBI Taxonomy" id="3562"/>
    <lineage>
        <taxon>Eukaryota</taxon>
        <taxon>Viridiplantae</taxon>
        <taxon>Streptophyta</taxon>
        <taxon>Embryophyta</taxon>
        <taxon>Tracheophyta</taxon>
        <taxon>Spermatophyta</taxon>
        <taxon>Magnoliopsida</taxon>
        <taxon>eudicotyledons</taxon>
        <taxon>Gunneridae</taxon>
        <taxon>Pentapetalae</taxon>
        <taxon>Caryophyllales</taxon>
        <taxon>Chenopodiaceae</taxon>
        <taxon>Chenopodioideae</taxon>
        <taxon>Anserineae</taxon>
        <taxon>Spinacia</taxon>
    </lineage>
</organism>
<keyword evidence="8" id="KW-1185">Reference proteome</keyword>
<dbReference type="GO" id="GO:0016020">
    <property type="term" value="C:membrane"/>
    <property type="evidence" value="ECO:0007669"/>
    <property type="project" value="UniProtKB-SubCell"/>
</dbReference>
<keyword evidence="7" id="KW-1133">Transmembrane helix</keyword>
<keyword evidence="7" id="KW-0812">Transmembrane</keyword>
<sequence length="418" mass="48024">MLISELVKLYMAKLDQFFFFALGLSLGLTIGFLHLQTFPLSLSTWPSLSATLPYLALPEEPPARPPPSPPPPPPPMPSDDPPPTSDETTTTTTTSNIVSSWKEYNLGDDNSKIGNSSVVHNMSDKELLWRASMVPQMEGYPYDYFPKVAFMFLTKGPLPLAPLWELFFKGHQGLYSIYVHTHPSYNHSWPQESVFYGSRIPSQEVTWGTMSMIDAEKRLLGNALLDFSNQRFVLLSESCIPLFNFTTIYNFLTKSNVSFLASFDDPRKPGRGRYNPKMWPNITIQDWRKGSQWFEVRRDVAIRMISDQKYYSIFEQHCHPPCYNDEHYFPTLSRLLFPELIANRGITWVDWSHIGPHPGRFIRRDITEEFLNNIRFQSSNCTYNGDVTTMCFLFARKFVGDTLKPLLQISPNLLGFDP</sequence>
<keyword evidence="3" id="KW-0808">Transferase</keyword>
<evidence type="ECO:0000256" key="4">
    <source>
        <dbReference type="ARBA" id="ARBA00023136"/>
    </source>
</evidence>
<dbReference type="Proteomes" id="UP000813463">
    <property type="component" value="Chromosome 1"/>
</dbReference>
<evidence type="ECO:0000256" key="3">
    <source>
        <dbReference type="ARBA" id="ARBA00022679"/>
    </source>
</evidence>
<feature type="transmembrane region" description="Helical" evidence="7">
    <location>
        <begin position="17"/>
        <end position="35"/>
    </location>
</feature>
<evidence type="ECO:0000256" key="6">
    <source>
        <dbReference type="SAM" id="MobiDB-lite"/>
    </source>
</evidence>
<keyword evidence="5" id="KW-0325">Glycoprotein</keyword>
<dbReference type="PANTHER" id="PTHR31042:SF77">
    <property type="entry name" value="GLYCOSYLTRANSFERASE"/>
    <property type="match status" value="1"/>
</dbReference>
<feature type="compositionally biased region" description="Low complexity" evidence="6">
    <location>
        <begin position="85"/>
        <end position="94"/>
    </location>
</feature>
<dbReference type="InterPro" id="IPR044174">
    <property type="entry name" value="BC10-like"/>
</dbReference>
<dbReference type="KEGG" id="soe:110801622"/>
<gene>
    <name evidence="9" type="primary">LOC110801622</name>
</gene>
<proteinExistence type="predicted"/>
<accession>A0A9R0J8N5</accession>
<reference evidence="9" key="2">
    <citation type="submission" date="2025-08" db="UniProtKB">
        <authorList>
            <consortium name="RefSeq"/>
        </authorList>
    </citation>
    <scope>IDENTIFICATION</scope>
    <source>
        <tissue evidence="9">Leaf</tissue>
    </source>
</reference>
<evidence type="ECO:0000256" key="2">
    <source>
        <dbReference type="ARBA" id="ARBA00022676"/>
    </source>
</evidence>
<keyword evidence="2" id="KW-0328">Glycosyltransferase</keyword>
<dbReference type="RefSeq" id="XP_021862682.2">
    <property type="nucleotide sequence ID" value="XM_022006990.2"/>
</dbReference>
<dbReference type="AlphaFoldDB" id="A0A9R0J8N5"/>
<feature type="region of interest" description="Disordered" evidence="6">
    <location>
        <begin position="58"/>
        <end position="94"/>
    </location>
</feature>
<reference evidence="8" key="1">
    <citation type="journal article" date="2021" name="Nat. Commun.">
        <title>Genomic analyses provide insights into spinach domestication and the genetic basis of agronomic traits.</title>
        <authorList>
            <person name="Cai X."/>
            <person name="Sun X."/>
            <person name="Xu C."/>
            <person name="Sun H."/>
            <person name="Wang X."/>
            <person name="Ge C."/>
            <person name="Zhang Z."/>
            <person name="Wang Q."/>
            <person name="Fei Z."/>
            <person name="Jiao C."/>
            <person name="Wang Q."/>
        </authorList>
    </citation>
    <scope>NUCLEOTIDE SEQUENCE [LARGE SCALE GENOMIC DNA]</scope>
    <source>
        <strain evidence="8">cv. Varoflay</strain>
    </source>
</reference>
<dbReference type="Pfam" id="PF02485">
    <property type="entry name" value="Branch"/>
    <property type="match status" value="1"/>
</dbReference>
<dbReference type="GeneID" id="110801622"/>
<dbReference type="GO" id="GO:0016757">
    <property type="term" value="F:glycosyltransferase activity"/>
    <property type="evidence" value="ECO:0007669"/>
    <property type="project" value="UniProtKB-KW"/>
</dbReference>
<dbReference type="InterPro" id="IPR003406">
    <property type="entry name" value="Glyco_trans_14"/>
</dbReference>
<feature type="compositionally biased region" description="Pro residues" evidence="6">
    <location>
        <begin position="59"/>
        <end position="84"/>
    </location>
</feature>